<sequence>MAGSRFLSGYGVVPVYNPGDNGSQNFEPGPVTTRIYVLYLANLLSLFAIFVMMNFLTNVWNLSITQAAAIINIFYGITQTLIIVFAFLVDAFLGDFYMLLLSSIAYSIGLGLLSLSTPTFFGPCSDYKEECIRHIQKVLYFTALPLIAVGMAGHEVSLSSFLDLQDKAPAAAEAEAQTQAPAEAQTQAQAQAEVEALDEAKAQTQTQTQALAVAPAEAEAEVEALDEDEAQTQTQAPAVALAEAQTQPQAQAEVKALDEAEAQTQTQAPAVAPAEAEAQTQTQAQAQAEAEALDEAEAQTQTQTQARVQDSADRILLLLMMTMLVIICAGIALPYIKPWSIRFGIPAICALTATVLFLTGSLRYKHSKPEGSPLTIALRVFVAAATKDFQQVTNFKQIYNDDDAHSTSSLRWLDKAAIKFPDQAKSRSWTLCTVREVEDTKTVETQRLHVIKNHGLLNKSNERIPMSVFVLLPQFLLLGAAEGITYSGIEHFLRGHVPETMYEYMCYFRMFVSGLGSMANVLWVYVVGKVSERNNDTNWFQHTSNRSRLDLYYWTLAGLGVVNVVIYTIVASFYKYDDDDEDAQGRQ</sequence>
<organism evidence="1 2">
    <name type="scientific">Smallanthus sonchifolius</name>
    <dbReference type="NCBI Taxonomy" id="185202"/>
    <lineage>
        <taxon>Eukaryota</taxon>
        <taxon>Viridiplantae</taxon>
        <taxon>Streptophyta</taxon>
        <taxon>Embryophyta</taxon>
        <taxon>Tracheophyta</taxon>
        <taxon>Spermatophyta</taxon>
        <taxon>Magnoliopsida</taxon>
        <taxon>eudicotyledons</taxon>
        <taxon>Gunneridae</taxon>
        <taxon>Pentapetalae</taxon>
        <taxon>asterids</taxon>
        <taxon>campanulids</taxon>
        <taxon>Asterales</taxon>
        <taxon>Asteraceae</taxon>
        <taxon>Asteroideae</taxon>
        <taxon>Heliantheae alliance</taxon>
        <taxon>Millerieae</taxon>
        <taxon>Smallanthus</taxon>
    </lineage>
</organism>
<reference evidence="1 2" key="2">
    <citation type="journal article" date="2022" name="Mol. Ecol. Resour.">
        <title>The genomes of chicory, endive, great burdock and yacon provide insights into Asteraceae paleo-polyploidization history and plant inulin production.</title>
        <authorList>
            <person name="Fan W."/>
            <person name="Wang S."/>
            <person name="Wang H."/>
            <person name="Wang A."/>
            <person name="Jiang F."/>
            <person name="Liu H."/>
            <person name="Zhao H."/>
            <person name="Xu D."/>
            <person name="Zhang Y."/>
        </authorList>
    </citation>
    <scope>NUCLEOTIDE SEQUENCE [LARGE SCALE GENOMIC DNA]</scope>
    <source>
        <strain evidence="2">cv. Yunnan</strain>
        <tissue evidence="1">Leaves</tissue>
    </source>
</reference>
<evidence type="ECO:0000313" key="2">
    <source>
        <dbReference type="Proteomes" id="UP001056120"/>
    </source>
</evidence>
<evidence type="ECO:0000313" key="1">
    <source>
        <dbReference type="EMBL" id="KAI3675316.1"/>
    </source>
</evidence>
<comment type="caution">
    <text evidence="1">The sequence shown here is derived from an EMBL/GenBank/DDBJ whole genome shotgun (WGS) entry which is preliminary data.</text>
</comment>
<dbReference type="Proteomes" id="UP001056120">
    <property type="component" value="Linkage Group LG29"/>
</dbReference>
<dbReference type="EMBL" id="CM042046">
    <property type="protein sequence ID" value="KAI3675316.1"/>
    <property type="molecule type" value="Genomic_DNA"/>
</dbReference>
<accession>A0ACB8XV82</accession>
<name>A0ACB8XV82_9ASTR</name>
<gene>
    <name evidence="1" type="ORF">L1987_84905</name>
</gene>
<proteinExistence type="predicted"/>
<reference evidence="2" key="1">
    <citation type="journal article" date="2022" name="Mol. Ecol. Resour.">
        <title>The genomes of chicory, endive, great burdock and yacon provide insights into Asteraceae palaeo-polyploidization history and plant inulin production.</title>
        <authorList>
            <person name="Fan W."/>
            <person name="Wang S."/>
            <person name="Wang H."/>
            <person name="Wang A."/>
            <person name="Jiang F."/>
            <person name="Liu H."/>
            <person name="Zhao H."/>
            <person name="Xu D."/>
            <person name="Zhang Y."/>
        </authorList>
    </citation>
    <scope>NUCLEOTIDE SEQUENCE [LARGE SCALE GENOMIC DNA]</scope>
    <source>
        <strain evidence="2">cv. Yunnan</strain>
    </source>
</reference>
<keyword evidence="2" id="KW-1185">Reference proteome</keyword>
<protein>
    <submittedName>
        <fullName evidence="1">Uncharacterized protein</fullName>
    </submittedName>
</protein>